<dbReference type="OrthoDB" id="10262413at2759"/>
<dbReference type="EMBL" id="JABCKI010000170">
    <property type="protein sequence ID" value="KAG5652021.1"/>
    <property type="molecule type" value="Genomic_DNA"/>
</dbReference>
<dbReference type="GO" id="GO:0005737">
    <property type="term" value="C:cytoplasm"/>
    <property type="evidence" value="ECO:0007669"/>
    <property type="project" value="TreeGrafter"/>
</dbReference>
<dbReference type="PANTHER" id="PTHR48079:SF6">
    <property type="entry name" value="NAD(P)-BINDING DOMAIN-CONTAINING PROTEIN-RELATED"/>
    <property type="match status" value="1"/>
</dbReference>
<evidence type="ECO:0000313" key="2">
    <source>
        <dbReference type="EMBL" id="KAG5652021.1"/>
    </source>
</evidence>
<keyword evidence="3" id="KW-1185">Reference proteome</keyword>
<dbReference type="SUPFAM" id="SSF51735">
    <property type="entry name" value="NAD(P)-binding Rossmann-fold domains"/>
    <property type="match status" value="1"/>
</dbReference>
<dbReference type="PANTHER" id="PTHR48079">
    <property type="entry name" value="PROTEIN YEEZ"/>
    <property type="match status" value="1"/>
</dbReference>
<evidence type="ECO:0000313" key="3">
    <source>
        <dbReference type="Proteomes" id="UP000717328"/>
    </source>
</evidence>
<reference evidence="2" key="2">
    <citation type="submission" date="2021-10" db="EMBL/GenBank/DDBJ databases">
        <title>Phylogenomics reveals ancestral predisposition of the termite-cultivated fungus Termitomyces towards a domesticated lifestyle.</title>
        <authorList>
            <person name="Auxier B."/>
            <person name="Grum-Grzhimaylo A."/>
            <person name="Cardenas M.E."/>
            <person name="Lodge J.D."/>
            <person name="Laessoe T."/>
            <person name="Pedersen O."/>
            <person name="Smith M.E."/>
            <person name="Kuyper T.W."/>
            <person name="Franco-Molano E.A."/>
            <person name="Baroni T.J."/>
            <person name="Aanen D.K."/>
        </authorList>
    </citation>
    <scope>NUCLEOTIDE SEQUENCE</scope>
    <source>
        <strain evidence="2">D49</strain>
    </source>
</reference>
<proteinExistence type="predicted"/>
<reference evidence="2" key="1">
    <citation type="submission" date="2021-02" db="EMBL/GenBank/DDBJ databases">
        <authorList>
            <person name="Nieuwenhuis M."/>
            <person name="Van De Peppel L.J.J."/>
        </authorList>
    </citation>
    <scope>NUCLEOTIDE SEQUENCE</scope>
    <source>
        <strain evidence="2">D49</strain>
    </source>
</reference>
<dbReference type="Pfam" id="PF05368">
    <property type="entry name" value="NmrA"/>
    <property type="match status" value="1"/>
</dbReference>
<protein>
    <recommendedName>
        <fullName evidence="1">NmrA-like domain-containing protein</fullName>
    </recommendedName>
</protein>
<dbReference type="Proteomes" id="UP000717328">
    <property type="component" value="Unassembled WGS sequence"/>
</dbReference>
<organism evidence="2 3">
    <name type="scientific">Sphagnurus paluster</name>
    <dbReference type="NCBI Taxonomy" id="117069"/>
    <lineage>
        <taxon>Eukaryota</taxon>
        <taxon>Fungi</taxon>
        <taxon>Dikarya</taxon>
        <taxon>Basidiomycota</taxon>
        <taxon>Agaricomycotina</taxon>
        <taxon>Agaricomycetes</taxon>
        <taxon>Agaricomycetidae</taxon>
        <taxon>Agaricales</taxon>
        <taxon>Tricholomatineae</taxon>
        <taxon>Lyophyllaceae</taxon>
        <taxon>Sphagnurus</taxon>
    </lineage>
</organism>
<dbReference type="InterPro" id="IPR008030">
    <property type="entry name" value="NmrA-like"/>
</dbReference>
<sequence>MTNTQTNIFITGATGYIGGSVLARLINRPDAASLNIVALVRSSEKAAKLKEIGVNVVVGSHSDSALVEKLASAREVDVSGTGVLANNFAVGEYATETIYDDNEPAQIETLDPAQPHRNVDLELVNADKQGYVKIYIIFPSTIYGIASGKLVDLGIQNPYSVQIPALIDASLDRGASGMVGKGKNIWPNVHIDDVADLYIILYDWIKTNPETGHGREGFYFGENGEHTLYDVGKAV</sequence>
<feature type="domain" description="NmrA-like" evidence="1">
    <location>
        <begin position="6"/>
        <end position="72"/>
    </location>
</feature>
<evidence type="ECO:0000259" key="1">
    <source>
        <dbReference type="Pfam" id="PF05368"/>
    </source>
</evidence>
<gene>
    <name evidence="2" type="ORF">H0H81_006574</name>
</gene>
<dbReference type="InterPro" id="IPR051783">
    <property type="entry name" value="NAD(P)-dependent_oxidoreduct"/>
</dbReference>
<dbReference type="GO" id="GO:0004029">
    <property type="term" value="F:aldehyde dehydrogenase (NAD+) activity"/>
    <property type="evidence" value="ECO:0007669"/>
    <property type="project" value="TreeGrafter"/>
</dbReference>
<name>A0A9P7KLX7_9AGAR</name>
<dbReference type="Gene3D" id="3.40.50.720">
    <property type="entry name" value="NAD(P)-binding Rossmann-like Domain"/>
    <property type="match status" value="2"/>
</dbReference>
<accession>A0A9P7KLX7</accession>
<dbReference type="AlphaFoldDB" id="A0A9P7KLX7"/>
<comment type="caution">
    <text evidence="2">The sequence shown here is derived from an EMBL/GenBank/DDBJ whole genome shotgun (WGS) entry which is preliminary data.</text>
</comment>
<dbReference type="InterPro" id="IPR036291">
    <property type="entry name" value="NAD(P)-bd_dom_sf"/>
</dbReference>